<keyword evidence="3" id="KW-0804">Transcription</keyword>
<evidence type="ECO:0000313" key="6">
    <source>
        <dbReference type="EMBL" id="OWQ90681.1"/>
    </source>
</evidence>
<dbReference type="SUPFAM" id="SSF46689">
    <property type="entry name" value="Homeodomain-like"/>
    <property type="match status" value="1"/>
</dbReference>
<dbReference type="PANTHER" id="PTHR47506">
    <property type="entry name" value="TRANSCRIPTIONAL REGULATORY PROTEIN"/>
    <property type="match status" value="1"/>
</dbReference>
<dbReference type="Gene3D" id="1.10.357.10">
    <property type="entry name" value="Tetracycline Repressor, domain 2"/>
    <property type="match status" value="1"/>
</dbReference>
<dbReference type="PANTHER" id="PTHR47506:SF1">
    <property type="entry name" value="HTH-TYPE TRANSCRIPTIONAL REGULATOR YJDC"/>
    <property type="match status" value="1"/>
</dbReference>
<dbReference type="InterPro" id="IPR001647">
    <property type="entry name" value="HTH_TetR"/>
</dbReference>
<dbReference type="InterPro" id="IPR009057">
    <property type="entry name" value="Homeodomain-like_sf"/>
</dbReference>
<evidence type="ECO:0000256" key="2">
    <source>
        <dbReference type="ARBA" id="ARBA00023125"/>
    </source>
</evidence>
<feature type="DNA-binding region" description="H-T-H motif" evidence="4">
    <location>
        <begin position="27"/>
        <end position="46"/>
    </location>
</feature>
<accession>A0A246JDM7</accession>
<dbReference type="RefSeq" id="WP_088384888.1">
    <property type="nucleotide sequence ID" value="NZ_NIOF01000004.1"/>
</dbReference>
<reference evidence="6 7" key="1">
    <citation type="journal article" date="2008" name="Int. J. Syst. Evol. Microbiol.">
        <title>Description of Roseateles aquatilis sp. nov. and Roseateles terrae sp. nov., in the class Betaproteobacteria, and emended description of the genus Roseateles.</title>
        <authorList>
            <person name="Gomila M."/>
            <person name="Bowien B."/>
            <person name="Falsen E."/>
            <person name="Moore E.R."/>
            <person name="Lalucat J."/>
        </authorList>
    </citation>
    <scope>NUCLEOTIDE SEQUENCE [LARGE SCALE GENOMIC DNA]</scope>
    <source>
        <strain evidence="6 7">CCUG 48205</strain>
    </source>
</reference>
<dbReference type="GO" id="GO:0003677">
    <property type="term" value="F:DNA binding"/>
    <property type="evidence" value="ECO:0007669"/>
    <property type="project" value="UniProtKB-UniRule"/>
</dbReference>
<protein>
    <recommendedName>
        <fullName evidence="5">HTH tetR-type domain-containing protein</fullName>
    </recommendedName>
</protein>
<dbReference type="Pfam" id="PF00440">
    <property type="entry name" value="TetR_N"/>
    <property type="match status" value="1"/>
</dbReference>
<dbReference type="OrthoDB" id="9809772at2"/>
<evidence type="ECO:0000256" key="1">
    <source>
        <dbReference type="ARBA" id="ARBA00023015"/>
    </source>
</evidence>
<dbReference type="AlphaFoldDB" id="A0A246JDM7"/>
<name>A0A246JDM7_9BURK</name>
<dbReference type="EMBL" id="NIOF01000004">
    <property type="protein sequence ID" value="OWQ90681.1"/>
    <property type="molecule type" value="Genomic_DNA"/>
</dbReference>
<evidence type="ECO:0000256" key="4">
    <source>
        <dbReference type="PROSITE-ProRule" id="PRU00335"/>
    </source>
</evidence>
<evidence type="ECO:0000259" key="5">
    <source>
        <dbReference type="PROSITE" id="PS50977"/>
    </source>
</evidence>
<sequence length="192" mass="20701">MARPSHKDKLLLVGTGLVHERGFNGTSVRDIVNAAGVPQGSFTNHFASKEQFGLEALEVYGRHIAEAGRQTLLNDDLPPLKRLKAYFDGYIRFSAETGYKRGCMFGNTAAEATDDSEALRVRVGEMLDEVAASIEYCLKAAVKAGELPAGTRAKDVAAHLVASFQGAVLMAKVQRSGAPLERFRRHVLAGLG</sequence>
<dbReference type="PROSITE" id="PS50977">
    <property type="entry name" value="HTH_TETR_2"/>
    <property type="match status" value="1"/>
</dbReference>
<dbReference type="InterPro" id="IPR036271">
    <property type="entry name" value="Tet_transcr_reg_TetR-rel_C_sf"/>
</dbReference>
<dbReference type="Pfam" id="PF16925">
    <property type="entry name" value="TetR_C_13"/>
    <property type="match status" value="1"/>
</dbReference>
<dbReference type="SUPFAM" id="SSF48498">
    <property type="entry name" value="Tetracyclin repressor-like, C-terminal domain"/>
    <property type="match status" value="1"/>
</dbReference>
<comment type="caution">
    <text evidence="6">The sequence shown here is derived from an EMBL/GenBank/DDBJ whole genome shotgun (WGS) entry which is preliminary data.</text>
</comment>
<keyword evidence="1" id="KW-0805">Transcription regulation</keyword>
<organism evidence="6 7">
    <name type="scientific">Roseateles aquatilis</name>
    <dbReference type="NCBI Taxonomy" id="431061"/>
    <lineage>
        <taxon>Bacteria</taxon>
        <taxon>Pseudomonadati</taxon>
        <taxon>Pseudomonadota</taxon>
        <taxon>Betaproteobacteria</taxon>
        <taxon>Burkholderiales</taxon>
        <taxon>Sphaerotilaceae</taxon>
        <taxon>Roseateles</taxon>
    </lineage>
</organism>
<dbReference type="Proteomes" id="UP000197468">
    <property type="component" value="Unassembled WGS sequence"/>
</dbReference>
<gene>
    <name evidence="6" type="ORF">CDN99_10845</name>
</gene>
<dbReference type="InterPro" id="IPR011075">
    <property type="entry name" value="TetR_C"/>
</dbReference>
<keyword evidence="7" id="KW-1185">Reference proteome</keyword>
<evidence type="ECO:0000256" key="3">
    <source>
        <dbReference type="ARBA" id="ARBA00023163"/>
    </source>
</evidence>
<evidence type="ECO:0000313" key="7">
    <source>
        <dbReference type="Proteomes" id="UP000197468"/>
    </source>
</evidence>
<feature type="domain" description="HTH tetR-type" evidence="5">
    <location>
        <begin position="4"/>
        <end position="64"/>
    </location>
</feature>
<proteinExistence type="predicted"/>
<keyword evidence="2 4" id="KW-0238">DNA-binding</keyword>